<protein>
    <submittedName>
        <fullName evidence="8">Homeobox protein TGIF2LX</fullName>
    </submittedName>
</protein>
<dbReference type="GO" id="GO:0003677">
    <property type="term" value="F:DNA binding"/>
    <property type="evidence" value="ECO:0007669"/>
    <property type="project" value="UniProtKB-UniRule"/>
</dbReference>
<dbReference type="OrthoDB" id="10056939at2759"/>
<feature type="domain" description="Homeobox" evidence="6">
    <location>
        <begin position="39"/>
        <end position="98"/>
    </location>
</feature>
<dbReference type="RefSeq" id="XP_007539003.2">
    <property type="nucleotide sequence ID" value="XM_007538941.2"/>
</dbReference>
<dbReference type="eggNOG" id="KOG0773">
    <property type="taxonomic scope" value="Eukaryota"/>
</dbReference>
<dbReference type="STRING" id="9365.ENSEEUP00000011223"/>
<sequence>MTMETTAGENPSLKKNMTQSPSIESNGNSDVDKVLGSLESKRKRKGYLPMESVKILCDWLYGHRFKSYPAEAEKRMLSEKTRLSFLQISNWFINAHRRVLPLMLQQDESELHDQKVKVVGASHQQNTNPLMQIISEPRTLEKVQDLILNPLPTDMKTEKMLDPELTPEPKIQPETKVNISTSKSLLMSSFNPMSTEEYKDFSSFQLLVDAAVQKAAEMELQKKQGLIF</sequence>
<dbReference type="Gene3D" id="1.10.10.60">
    <property type="entry name" value="Homeodomain-like"/>
    <property type="match status" value="1"/>
</dbReference>
<evidence type="ECO:0000259" key="6">
    <source>
        <dbReference type="PROSITE" id="PS50071"/>
    </source>
</evidence>
<keyword evidence="2 4" id="KW-0371">Homeobox</keyword>
<dbReference type="GO" id="GO:0006355">
    <property type="term" value="P:regulation of DNA-templated transcription"/>
    <property type="evidence" value="ECO:0007669"/>
    <property type="project" value="InterPro"/>
</dbReference>
<dbReference type="PANTHER" id="PTHR11850">
    <property type="entry name" value="HOMEOBOX PROTEIN TRANSCRIPTION FACTORS"/>
    <property type="match status" value="1"/>
</dbReference>
<dbReference type="InterPro" id="IPR009057">
    <property type="entry name" value="Homeodomain-like_sf"/>
</dbReference>
<dbReference type="Pfam" id="PF05920">
    <property type="entry name" value="Homeobox_KN"/>
    <property type="match status" value="1"/>
</dbReference>
<dbReference type="InParanoid" id="A0A1S3AQ19"/>
<gene>
    <name evidence="8" type="primary">TGIF2LX</name>
</gene>
<evidence type="ECO:0000256" key="1">
    <source>
        <dbReference type="ARBA" id="ARBA00023125"/>
    </source>
</evidence>
<organism evidence="7 8">
    <name type="scientific">Erinaceus europaeus</name>
    <name type="common">Western European hedgehog</name>
    <dbReference type="NCBI Taxonomy" id="9365"/>
    <lineage>
        <taxon>Eukaryota</taxon>
        <taxon>Metazoa</taxon>
        <taxon>Chordata</taxon>
        <taxon>Craniata</taxon>
        <taxon>Vertebrata</taxon>
        <taxon>Euteleostomi</taxon>
        <taxon>Mammalia</taxon>
        <taxon>Eutheria</taxon>
        <taxon>Laurasiatheria</taxon>
        <taxon>Eulipotyphla</taxon>
        <taxon>Erinaceidae</taxon>
        <taxon>Erinaceinae</taxon>
        <taxon>Erinaceus</taxon>
    </lineage>
</organism>
<dbReference type="SMART" id="SM00389">
    <property type="entry name" value="HOX"/>
    <property type="match status" value="1"/>
</dbReference>
<evidence type="ECO:0000256" key="2">
    <source>
        <dbReference type="ARBA" id="ARBA00023155"/>
    </source>
</evidence>
<dbReference type="Proteomes" id="UP001652624">
    <property type="component" value="Chromosome X"/>
</dbReference>
<evidence type="ECO:0000313" key="7">
    <source>
        <dbReference type="Proteomes" id="UP001652624"/>
    </source>
</evidence>
<dbReference type="SUPFAM" id="SSF46689">
    <property type="entry name" value="Homeodomain-like"/>
    <property type="match status" value="1"/>
</dbReference>
<keyword evidence="7" id="KW-1185">Reference proteome</keyword>
<evidence type="ECO:0000256" key="3">
    <source>
        <dbReference type="ARBA" id="ARBA00023242"/>
    </source>
</evidence>
<dbReference type="GeneID" id="103128062"/>
<feature type="DNA-binding region" description="Homeobox" evidence="4">
    <location>
        <begin position="41"/>
        <end position="99"/>
    </location>
</feature>
<reference evidence="8" key="1">
    <citation type="submission" date="2025-08" db="UniProtKB">
        <authorList>
            <consortium name="RefSeq"/>
        </authorList>
    </citation>
    <scope>IDENTIFICATION</scope>
</reference>
<evidence type="ECO:0000256" key="4">
    <source>
        <dbReference type="PROSITE-ProRule" id="PRU00108"/>
    </source>
</evidence>
<feature type="region of interest" description="Disordered" evidence="5">
    <location>
        <begin position="1"/>
        <end position="34"/>
    </location>
</feature>
<dbReference type="GO" id="GO:0005634">
    <property type="term" value="C:nucleus"/>
    <property type="evidence" value="ECO:0007669"/>
    <property type="project" value="UniProtKB-SubCell"/>
</dbReference>
<evidence type="ECO:0000256" key="5">
    <source>
        <dbReference type="SAM" id="MobiDB-lite"/>
    </source>
</evidence>
<dbReference type="InterPro" id="IPR050224">
    <property type="entry name" value="TALE_homeobox"/>
</dbReference>
<proteinExistence type="predicted"/>
<comment type="subcellular location">
    <subcellularLocation>
        <location evidence="4">Nucleus</location>
    </subcellularLocation>
</comment>
<keyword evidence="3 4" id="KW-0539">Nucleus</keyword>
<name>A0A1S3AQ19_ERIEU</name>
<feature type="compositionally biased region" description="Polar residues" evidence="5">
    <location>
        <begin position="1"/>
        <end position="29"/>
    </location>
</feature>
<dbReference type="AlphaFoldDB" id="A0A1S3AQ19"/>
<dbReference type="InterPro" id="IPR008422">
    <property type="entry name" value="KN_HD"/>
</dbReference>
<evidence type="ECO:0000313" key="8">
    <source>
        <dbReference type="RefSeq" id="XP_007539003.2"/>
    </source>
</evidence>
<dbReference type="InterPro" id="IPR001356">
    <property type="entry name" value="HD"/>
</dbReference>
<accession>A0A1S3AQ19</accession>
<keyword evidence="1 4" id="KW-0238">DNA-binding</keyword>
<dbReference type="PROSITE" id="PS50071">
    <property type="entry name" value="HOMEOBOX_2"/>
    <property type="match status" value="1"/>
</dbReference>
<dbReference type="CDD" id="cd00086">
    <property type="entry name" value="homeodomain"/>
    <property type="match status" value="1"/>
</dbReference>